<dbReference type="Gene3D" id="3.30.70.330">
    <property type="match status" value="1"/>
</dbReference>
<protein>
    <submittedName>
        <fullName evidence="13">Citrate transporter</fullName>
    </submittedName>
</protein>
<gene>
    <name evidence="13" type="ORF">C2E21_1840</name>
</gene>
<evidence type="ECO:0000256" key="10">
    <source>
        <dbReference type="SAM" id="MobiDB-lite"/>
    </source>
</evidence>
<reference evidence="13 14" key="1">
    <citation type="journal article" date="2018" name="Plant J.">
        <title>Genome sequences of Chlorella sorokiniana UTEX 1602 and Micractinium conductrix SAG 241.80: implications to maltose excretion by a green alga.</title>
        <authorList>
            <person name="Arriola M.B."/>
            <person name="Velmurugan N."/>
            <person name="Zhang Y."/>
            <person name="Plunkett M.H."/>
            <person name="Hondzo H."/>
            <person name="Barney B.M."/>
        </authorList>
    </citation>
    <scope>NUCLEOTIDE SEQUENCE [LARGE SCALE GENOMIC DNA]</scope>
    <source>
        <strain evidence="14">UTEX 1602</strain>
    </source>
</reference>
<keyword evidence="4" id="KW-0479">Metal-binding</keyword>
<dbReference type="CDD" id="cd00590">
    <property type="entry name" value="RRM_SF"/>
    <property type="match status" value="1"/>
</dbReference>
<comment type="caution">
    <text evidence="13">The sequence shown here is derived from an EMBL/GenBank/DDBJ whole genome shotgun (WGS) entry which is preliminary data.</text>
</comment>
<keyword evidence="6" id="KW-0862">Zinc</keyword>
<keyword evidence="7 11" id="KW-1133">Transmembrane helix</keyword>
<sequence length="1843" mass="193223">MASQQDGGPTKAQLADRLAAYGPIERVAASSVPRQRYAFVTFHSLDAAQRAAQELADCVVPALSGSDHLLIRYKHLGLALRKAEAAQARLHDELAAGRSARDVAAAAQATLQSELRLERAIASEAMAAQDRLHEELASERRALCKALAAQERLQAELAAERAASAQAAQDSKRQLAAMARLLDDQQAAAGCTGAQEAASRLASLQLEGDSARSRIHSISVGEGVRYAFVNFYHAEAAQAAAQAYDGQMVPWLAASMVQPGNALGGTLLPWVVSSEQTVLPAAGGSGGGGNGAVPALSIVDRIAAPTAFMHQALVFERMLDAARLQSALAEALALLPTLACRATKDQDGEWVLCQPGAGAPLTLGSSPATRQSLVPHPLPAIAPMADLGAELFGHLPGMPADGAAAAAVPLTQVTLVALGGNSTSSGSGSNSGCVLGLRVSHMVGDFGTLRALLHQLARAYNRQTLAPVDGPAPAAPLVAALAVPPPAGARQHNYLPLPANIGEQLAAIAALPPLEGLVLHVPADMLADLKAQAAADIAAGAGAKNEAAPGGGSAAEGEAAAGSGEAGQQWVSTHDALMAWLWRTVGALPCRHNAAVAFNQGLDMRRRLPAAVMAACHPDGATPRWLYGNLATSAYTPPLDASALSLGQVALELRRTVARDAAQFPVDIALVAAGETAGTTRPSSLAILPLLSMFEARAVGHRTLVMASQLALDYEADACFEGQLPVAAVCTFGRLIIPLVHTQPAPPAAGGGFQLYAWLPPDEARELVQVARRLAEGGASGASPAGGQSPEGSSPKCSQSEDEVAGGALGAHSDDSGALEEQHELPPHIARLTRQSVQLIEEQAERIEQHKVAPPPERKPARPLKALLVNLWVLAIMGGIVGIIIAGKARIHVPEPLARVHATNGVLPYVMPVENESIDYLFMNLLIGPYFPPEVAANSSDANSSDASGSGARRRLAAWVGEAVSLRDAGAGELPAGTPGLVAEEAQGELVRRVKTLLSKPKLTLARRHPKGHRRLLTTPPEEEPANLDTGDLPQLKVTIVQRNFSGVPDLGAATTADGQALLEASNGNGSLAVPLLGVLQSEATKAAAFFPVTEPQFCTLKDSAAVKCSMAFRSGDLTDAYVAGKPLYLAFEATTLTQIVFQVEASDLGGLGPVKNWLALAILLLVLVAIASERIHRMWAAMIGAGFMMSLLLWMNMVPSLSLVVEWLDESTLGLLFGMMIIVGRLKDTGLFELMAAWAVKGCRGRMGLLSLLLMVATAFLSAWLDNVTTMLLICPVTISVMRQMNKDPVPLMLSQALMSNIGGAATMVGDPPALIIGTALSNYIGFMDFIVNMAPGVIMASVVCIPLLLWQFRRTLQGKIGNYAEILEEVKTFRILDWPLFAKCSYVTGVVLIGFLLHPVHHVDPAWFAILGAIVLCVVDKPMEVERVVHTVEWDMLLFFASMFVMIEASAEIGMINMIAGWLEDAITAVPEGSRTIVAIQILLWVSAFISMLLDNIPYAITMVPVIEYLASAGLGLDLKILAWALNFGACFGGNGTLIGASANIVTATLAERAGEHISFMQWLKAGIPVTIVSVAMADCPPGFQQWHVMRLAEALSTDGIIARLVQQAQSGLSGPLAAALVNVQLQAYCGALEGCVRLAGAAGVSSTGVLDLARMGSVLAGPCLDELEAAAYTLGGGAEAAAACGAATNMQECMTHIFSLVGSCGGSEARVLLLTMLTPGRLAHFLGVAGRLVHEGWEHVPSEDSKQASAENACRLPYKLLLPHDCWAVQQQVAAQACVQRTIVQTVLKPTPQGKRCKGCHAMRYCSAACAALDWRESAPGCPGHRRVCKLLAAERAADA</sequence>
<dbReference type="Pfam" id="PF03600">
    <property type="entry name" value="CitMHS"/>
    <property type="match status" value="1"/>
</dbReference>
<evidence type="ECO:0000256" key="2">
    <source>
        <dbReference type="ARBA" id="ARBA00022448"/>
    </source>
</evidence>
<feature type="region of interest" description="Disordered" evidence="10">
    <location>
        <begin position="545"/>
        <end position="567"/>
    </location>
</feature>
<evidence type="ECO:0000256" key="7">
    <source>
        <dbReference type="ARBA" id="ARBA00022989"/>
    </source>
</evidence>
<dbReference type="SUPFAM" id="SSF144232">
    <property type="entry name" value="HIT/MYND zinc finger-like"/>
    <property type="match status" value="1"/>
</dbReference>
<evidence type="ECO:0000256" key="11">
    <source>
        <dbReference type="SAM" id="Phobius"/>
    </source>
</evidence>
<evidence type="ECO:0000256" key="6">
    <source>
        <dbReference type="ARBA" id="ARBA00022833"/>
    </source>
</evidence>
<evidence type="ECO:0000256" key="5">
    <source>
        <dbReference type="ARBA" id="ARBA00022771"/>
    </source>
</evidence>
<evidence type="ECO:0000313" key="13">
    <source>
        <dbReference type="EMBL" id="PRW59766.1"/>
    </source>
</evidence>
<feature type="compositionally biased region" description="Basic and acidic residues" evidence="10">
    <location>
        <begin position="812"/>
        <end position="822"/>
    </location>
</feature>
<dbReference type="EMBL" id="LHPG02000003">
    <property type="protein sequence ID" value="PRW59766.1"/>
    <property type="molecule type" value="Genomic_DNA"/>
</dbReference>
<keyword evidence="3 11" id="KW-0812">Transmembrane</keyword>
<feature type="transmembrane region" description="Helical" evidence="11">
    <location>
        <begin position="1208"/>
        <end position="1227"/>
    </location>
</feature>
<comment type="subcellular location">
    <subcellularLocation>
        <location evidence="1">Membrane</location>
        <topology evidence="1">Multi-pass membrane protein</topology>
    </subcellularLocation>
</comment>
<feature type="compositionally biased region" description="Low complexity" evidence="10">
    <location>
        <begin position="555"/>
        <end position="567"/>
    </location>
</feature>
<accession>A0A2P6U0D9</accession>
<evidence type="ECO:0000256" key="8">
    <source>
        <dbReference type="ARBA" id="ARBA00023136"/>
    </source>
</evidence>
<feature type="transmembrane region" description="Helical" evidence="11">
    <location>
        <begin position="1477"/>
        <end position="1496"/>
    </location>
</feature>
<feature type="transmembrane region" description="Helical" evidence="11">
    <location>
        <begin position="1248"/>
        <end position="1266"/>
    </location>
</feature>
<proteinExistence type="predicted"/>
<dbReference type="GO" id="GO:0055085">
    <property type="term" value="P:transmembrane transport"/>
    <property type="evidence" value="ECO:0007669"/>
    <property type="project" value="InterPro"/>
</dbReference>
<evidence type="ECO:0000259" key="12">
    <source>
        <dbReference type="PROSITE" id="PS50865"/>
    </source>
</evidence>
<dbReference type="InterPro" id="IPR051475">
    <property type="entry name" value="Diverse_Ion_Transporter"/>
</dbReference>
<dbReference type="InterPro" id="IPR023213">
    <property type="entry name" value="CAT-like_dom_sf"/>
</dbReference>
<name>A0A2P6U0D9_CHLSO</name>
<feature type="transmembrane region" description="Helical" evidence="11">
    <location>
        <begin position="1331"/>
        <end position="1352"/>
    </location>
</feature>
<dbReference type="GO" id="GO:0008270">
    <property type="term" value="F:zinc ion binding"/>
    <property type="evidence" value="ECO:0007669"/>
    <property type="project" value="UniProtKB-KW"/>
</dbReference>
<keyword evidence="5 9" id="KW-0863">Zinc-finger</keyword>
<evidence type="ECO:0000256" key="4">
    <source>
        <dbReference type="ARBA" id="ARBA00022723"/>
    </source>
</evidence>
<feature type="region of interest" description="Disordered" evidence="10">
    <location>
        <begin position="1010"/>
        <end position="1030"/>
    </location>
</feature>
<dbReference type="PANTHER" id="PTHR43568">
    <property type="entry name" value="P PROTEIN"/>
    <property type="match status" value="1"/>
</dbReference>
<dbReference type="SUPFAM" id="SSF52777">
    <property type="entry name" value="CoA-dependent acyltransferases"/>
    <property type="match status" value="1"/>
</dbReference>
<keyword evidence="2" id="KW-0813">Transport</keyword>
<dbReference type="PROSITE" id="PS50865">
    <property type="entry name" value="ZF_MYND_2"/>
    <property type="match status" value="1"/>
</dbReference>
<dbReference type="InterPro" id="IPR002893">
    <property type="entry name" value="Znf_MYND"/>
</dbReference>
<dbReference type="GO" id="GO:0016020">
    <property type="term" value="C:membrane"/>
    <property type="evidence" value="ECO:0007669"/>
    <property type="project" value="UniProtKB-SubCell"/>
</dbReference>
<organism evidence="13 14">
    <name type="scientific">Chlorella sorokiniana</name>
    <name type="common">Freshwater green alga</name>
    <dbReference type="NCBI Taxonomy" id="3076"/>
    <lineage>
        <taxon>Eukaryota</taxon>
        <taxon>Viridiplantae</taxon>
        <taxon>Chlorophyta</taxon>
        <taxon>core chlorophytes</taxon>
        <taxon>Trebouxiophyceae</taxon>
        <taxon>Chlorellales</taxon>
        <taxon>Chlorellaceae</taxon>
        <taxon>Chlorella clade</taxon>
        <taxon>Chlorella</taxon>
    </lineage>
</organism>
<dbReference type="CDD" id="cd01116">
    <property type="entry name" value="P_permease"/>
    <property type="match status" value="1"/>
</dbReference>
<dbReference type="STRING" id="3076.A0A2P6U0D9"/>
<feature type="transmembrane region" description="Helical" evidence="11">
    <location>
        <begin position="1179"/>
        <end position="1196"/>
    </location>
</feature>
<dbReference type="Proteomes" id="UP000239899">
    <property type="component" value="Unassembled WGS sequence"/>
</dbReference>
<keyword evidence="8 11" id="KW-0472">Membrane</keyword>
<feature type="transmembrane region" description="Helical" evidence="11">
    <location>
        <begin position="1439"/>
        <end position="1465"/>
    </location>
</feature>
<keyword evidence="14" id="KW-1185">Reference proteome</keyword>
<evidence type="ECO:0000256" key="3">
    <source>
        <dbReference type="ARBA" id="ARBA00022692"/>
    </source>
</evidence>
<feature type="transmembrane region" description="Helical" evidence="11">
    <location>
        <begin position="1155"/>
        <end position="1172"/>
    </location>
</feature>
<feature type="transmembrane region" description="Helical" evidence="11">
    <location>
        <begin position="1508"/>
        <end position="1528"/>
    </location>
</feature>
<feature type="transmembrane region" description="Helical" evidence="11">
    <location>
        <begin position="1382"/>
        <end position="1402"/>
    </location>
</feature>
<dbReference type="InterPro" id="IPR004680">
    <property type="entry name" value="Cit_transptr-like_dom"/>
</dbReference>
<feature type="transmembrane region" description="Helical" evidence="11">
    <location>
        <begin position="1408"/>
        <end position="1427"/>
    </location>
</feature>
<evidence type="ECO:0000256" key="1">
    <source>
        <dbReference type="ARBA" id="ARBA00004141"/>
    </source>
</evidence>
<dbReference type="Gene3D" id="6.10.140.2220">
    <property type="match status" value="1"/>
</dbReference>
<evidence type="ECO:0000313" key="14">
    <source>
        <dbReference type="Proteomes" id="UP000239899"/>
    </source>
</evidence>
<feature type="compositionally biased region" description="Low complexity" evidence="10">
    <location>
        <begin position="781"/>
        <end position="795"/>
    </location>
</feature>
<dbReference type="OrthoDB" id="442352at2759"/>
<dbReference type="Gene3D" id="3.30.559.10">
    <property type="entry name" value="Chloramphenicol acetyltransferase-like domain"/>
    <property type="match status" value="2"/>
</dbReference>
<dbReference type="PANTHER" id="PTHR43568:SF1">
    <property type="entry name" value="P PROTEIN"/>
    <property type="match status" value="1"/>
</dbReference>
<evidence type="ECO:0000256" key="9">
    <source>
        <dbReference type="PROSITE-ProRule" id="PRU00134"/>
    </source>
</evidence>
<feature type="domain" description="MYND-type" evidence="12">
    <location>
        <begin position="1778"/>
        <end position="1832"/>
    </location>
</feature>
<dbReference type="InterPro" id="IPR012677">
    <property type="entry name" value="Nucleotide-bd_a/b_plait_sf"/>
</dbReference>
<feature type="region of interest" description="Disordered" evidence="10">
    <location>
        <begin position="776"/>
        <end position="822"/>
    </location>
</feature>